<evidence type="ECO:0000313" key="4">
    <source>
        <dbReference type="Proteomes" id="UP001500220"/>
    </source>
</evidence>
<dbReference type="Proteomes" id="UP000597989">
    <property type="component" value="Unassembled WGS sequence"/>
</dbReference>
<reference evidence="4" key="3">
    <citation type="journal article" date="2019" name="Int. J. Syst. Evol. Microbiol.">
        <title>The Global Catalogue of Microorganisms (GCM) 10K type strain sequencing project: providing services to taxonomists for standard genome sequencing and annotation.</title>
        <authorList>
            <consortium name="The Broad Institute Genomics Platform"/>
            <consortium name="The Broad Institute Genome Sequencing Center for Infectious Disease"/>
            <person name="Wu L."/>
            <person name="Ma J."/>
        </authorList>
    </citation>
    <scope>NUCLEOTIDE SEQUENCE [LARGE SCALE GENOMIC DNA]</scope>
    <source>
        <strain evidence="4">JCM 10664</strain>
    </source>
</reference>
<name>A0A917N9L5_9PSEU</name>
<evidence type="ECO:0000313" key="2">
    <source>
        <dbReference type="EMBL" id="GGI80690.1"/>
    </source>
</evidence>
<dbReference type="InterPro" id="IPR024520">
    <property type="entry name" value="DUF3558"/>
</dbReference>
<evidence type="ECO:0000313" key="3">
    <source>
        <dbReference type="Proteomes" id="UP000597989"/>
    </source>
</evidence>
<dbReference type="EMBL" id="BAAAHC010000015">
    <property type="protein sequence ID" value="GAA0532783.1"/>
    <property type="molecule type" value="Genomic_DNA"/>
</dbReference>
<comment type="caution">
    <text evidence="2">The sequence shown here is derived from an EMBL/GenBank/DDBJ whole genome shotgun (WGS) entry which is preliminary data.</text>
</comment>
<reference evidence="2" key="4">
    <citation type="submission" date="2020-09" db="EMBL/GenBank/DDBJ databases">
        <authorList>
            <person name="Sun Q."/>
            <person name="Zhou Y."/>
        </authorList>
    </citation>
    <scope>NUCLEOTIDE SEQUENCE</scope>
    <source>
        <strain evidence="2">CGMCC 4.7206</strain>
    </source>
</reference>
<dbReference type="Pfam" id="PF12079">
    <property type="entry name" value="DUF3558"/>
    <property type="match status" value="1"/>
</dbReference>
<organism evidence="2 3">
    <name type="scientific">Saccharopolyspora thermophila</name>
    <dbReference type="NCBI Taxonomy" id="89367"/>
    <lineage>
        <taxon>Bacteria</taxon>
        <taxon>Bacillati</taxon>
        <taxon>Actinomycetota</taxon>
        <taxon>Actinomycetes</taxon>
        <taxon>Pseudonocardiales</taxon>
        <taxon>Pseudonocardiaceae</taxon>
        <taxon>Saccharopolyspora</taxon>
    </lineage>
</organism>
<dbReference type="Proteomes" id="UP001500220">
    <property type="component" value="Unassembled WGS sequence"/>
</dbReference>
<proteinExistence type="predicted"/>
<accession>A0A917N9L5</accession>
<reference evidence="1" key="1">
    <citation type="journal article" date="2014" name="Int. J. Syst. Evol. Microbiol.">
        <title>Complete genome of a new Firmicutes species belonging to the dominant human colonic microbiota ('Ruminococcus bicirculans') reveals two chromosomes and a selective capacity to utilize plant glucans.</title>
        <authorList>
            <consortium name="NISC Comparative Sequencing Program"/>
            <person name="Wegmann U."/>
            <person name="Louis P."/>
            <person name="Goesmann A."/>
            <person name="Henrissat B."/>
            <person name="Duncan S.H."/>
            <person name="Flint H.J."/>
        </authorList>
    </citation>
    <scope>NUCLEOTIDE SEQUENCE</scope>
    <source>
        <strain evidence="1">JCM 10664</strain>
    </source>
</reference>
<gene>
    <name evidence="1" type="ORF">GCM10009545_39130</name>
    <name evidence="2" type="ORF">GCM10011581_17510</name>
</gene>
<sequence length="166" mass="16817">MLAAGLLLGGCGGGGGDKAAPTSEAPSSGLANFDVCTVLSPEELRGFGVDPDNKRDADQGLGDVGCKYMGDPFVLGLSKAEGDDLASWERKRSNFDRLEPNSVAGREGLVGITKGSTGKGICRQILAAGGGSVTVQVTYTDPDTGSTSDPCADATRVAELVAPKLP</sequence>
<reference evidence="1" key="5">
    <citation type="submission" date="2023-12" db="EMBL/GenBank/DDBJ databases">
        <authorList>
            <person name="Sun Q."/>
            <person name="Inoue M."/>
        </authorList>
    </citation>
    <scope>NUCLEOTIDE SEQUENCE</scope>
    <source>
        <strain evidence="1">JCM 10664</strain>
    </source>
</reference>
<keyword evidence="4" id="KW-1185">Reference proteome</keyword>
<dbReference type="AlphaFoldDB" id="A0A917N9L5"/>
<evidence type="ECO:0000313" key="1">
    <source>
        <dbReference type="EMBL" id="GAA0532783.1"/>
    </source>
</evidence>
<protein>
    <recommendedName>
        <fullName evidence="5">DUF3558 domain-containing protein</fullName>
    </recommendedName>
</protein>
<reference evidence="2 3" key="2">
    <citation type="journal article" date="2014" name="Int. J. Syst. Evol. Microbiol.">
        <title>Complete genome sequence of Corynebacterium casei LMG S-19264T (=DSM 44701T), isolated from a smear-ripened cheese.</title>
        <authorList>
            <consortium name="US DOE Joint Genome Institute (JGI-PGF)"/>
            <person name="Walter F."/>
            <person name="Albersmeier A."/>
            <person name="Kalinowski J."/>
            <person name="Ruckert C."/>
        </authorList>
    </citation>
    <scope>NUCLEOTIDE SEQUENCE [LARGE SCALE GENOMIC DNA]</scope>
    <source>
        <strain evidence="2 3">CGMCC 4.7206</strain>
    </source>
</reference>
<evidence type="ECO:0008006" key="5">
    <source>
        <dbReference type="Google" id="ProtNLM"/>
    </source>
</evidence>
<dbReference type="EMBL" id="BMMT01000004">
    <property type="protein sequence ID" value="GGI80690.1"/>
    <property type="molecule type" value="Genomic_DNA"/>
</dbReference>